<feature type="transmembrane region" description="Helical" evidence="2">
    <location>
        <begin position="62"/>
        <end position="82"/>
    </location>
</feature>
<feature type="transmembrane region" description="Helical" evidence="2">
    <location>
        <begin position="150"/>
        <end position="170"/>
    </location>
</feature>
<feature type="transmembrane region" description="Helical" evidence="2">
    <location>
        <begin position="12"/>
        <end position="34"/>
    </location>
</feature>
<sequence length="203" mass="21295">MADAVTERKIAAGAVVFGCVALLGAPLGLLWWLIAPRGQVTVTTGGTTVFYPLSETVFAGEGYYALMMLVAGLLTGYLAYLAQYSSTRRHGVDLRMPTLLGISAGALAGAVLAWVVGVGLDVFSASGAQSFAAPGDVVEQGLSLRSHSALLLWPFVAILQYGLFDAVSLWRGDLPTAEDARTDTVEPVHDEADNSRGPAPVER</sequence>
<comment type="caution">
    <text evidence="3">The sequence shown here is derived from an EMBL/GenBank/DDBJ whole genome shotgun (WGS) entry which is preliminary data.</text>
</comment>
<evidence type="ECO:0008006" key="5">
    <source>
        <dbReference type="Google" id="ProtNLM"/>
    </source>
</evidence>
<evidence type="ECO:0000256" key="2">
    <source>
        <dbReference type="SAM" id="Phobius"/>
    </source>
</evidence>
<reference evidence="3" key="1">
    <citation type="submission" date="2023-02" db="EMBL/GenBank/DDBJ databases">
        <title>Nocardiopsis ansamitocini NBRC 112285.</title>
        <authorList>
            <person name="Ichikawa N."/>
            <person name="Sato H."/>
            <person name="Tonouchi N."/>
        </authorList>
    </citation>
    <scope>NUCLEOTIDE SEQUENCE</scope>
    <source>
        <strain evidence="3">NBRC 112285</strain>
    </source>
</reference>
<keyword evidence="2" id="KW-1133">Transmembrane helix</keyword>
<dbReference type="AlphaFoldDB" id="A0A9W6P2C6"/>
<keyword evidence="4" id="KW-1185">Reference proteome</keyword>
<evidence type="ECO:0000313" key="3">
    <source>
        <dbReference type="EMBL" id="GLU45944.1"/>
    </source>
</evidence>
<feature type="transmembrane region" description="Helical" evidence="2">
    <location>
        <begin position="94"/>
        <end position="116"/>
    </location>
</feature>
<keyword evidence="2" id="KW-0812">Transmembrane</keyword>
<organism evidence="3 4">
    <name type="scientific">Nocardiopsis ansamitocini</name>
    <dbReference type="NCBI Taxonomy" id="1670832"/>
    <lineage>
        <taxon>Bacteria</taxon>
        <taxon>Bacillati</taxon>
        <taxon>Actinomycetota</taxon>
        <taxon>Actinomycetes</taxon>
        <taxon>Streptosporangiales</taxon>
        <taxon>Nocardiopsidaceae</taxon>
        <taxon>Nocardiopsis</taxon>
    </lineage>
</organism>
<protein>
    <recommendedName>
        <fullName evidence="5">DUF2567 domain-containing protein</fullName>
    </recommendedName>
</protein>
<gene>
    <name evidence="3" type="ORF">Nans01_02950</name>
</gene>
<feature type="compositionally biased region" description="Basic and acidic residues" evidence="1">
    <location>
        <begin position="180"/>
        <end position="194"/>
    </location>
</feature>
<evidence type="ECO:0000256" key="1">
    <source>
        <dbReference type="SAM" id="MobiDB-lite"/>
    </source>
</evidence>
<proteinExistence type="predicted"/>
<dbReference type="EMBL" id="BSQG01000001">
    <property type="protein sequence ID" value="GLU45944.1"/>
    <property type="molecule type" value="Genomic_DNA"/>
</dbReference>
<feature type="region of interest" description="Disordered" evidence="1">
    <location>
        <begin position="180"/>
        <end position="203"/>
    </location>
</feature>
<dbReference type="Proteomes" id="UP001165092">
    <property type="component" value="Unassembled WGS sequence"/>
</dbReference>
<keyword evidence="2" id="KW-0472">Membrane</keyword>
<name>A0A9W6P2C6_9ACTN</name>
<accession>A0A9W6P2C6</accession>
<evidence type="ECO:0000313" key="4">
    <source>
        <dbReference type="Proteomes" id="UP001165092"/>
    </source>
</evidence>